<evidence type="ECO:0000313" key="1">
    <source>
        <dbReference type="EMBL" id="SMC27930.1"/>
    </source>
</evidence>
<protein>
    <submittedName>
        <fullName evidence="1">Uncharacterized protein</fullName>
    </submittedName>
</protein>
<evidence type="ECO:0000313" key="2">
    <source>
        <dbReference type="Proteomes" id="UP000192783"/>
    </source>
</evidence>
<dbReference type="RefSeq" id="WP_084059009.1">
    <property type="nucleotide sequence ID" value="NZ_FWXF01000025.1"/>
</dbReference>
<keyword evidence="2" id="KW-1185">Reference proteome</keyword>
<proteinExistence type="predicted"/>
<dbReference type="EMBL" id="FWXF01000025">
    <property type="protein sequence ID" value="SMC27930.1"/>
    <property type="molecule type" value="Genomic_DNA"/>
</dbReference>
<reference evidence="1 2" key="1">
    <citation type="submission" date="2017-04" db="EMBL/GenBank/DDBJ databases">
        <authorList>
            <person name="Afonso C.L."/>
            <person name="Miller P.J."/>
            <person name="Scott M.A."/>
            <person name="Spackman E."/>
            <person name="Goraichik I."/>
            <person name="Dimitrov K.M."/>
            <person name="Suarez D.L."/>
            <person name="Swayne D.E."/>
        </authorList>
    </citation>
    <scope>NUCLEOTIDE SEQUENCE [LARGE SCALE GENOMIC DNA]</scope>
    <source>
        <strain evidence="1 2">DSM 13146</strain>
    </source>
</reference>
<accession>A0A1W1XVC3</accession>
<name>A0A1W1XVC3_9BACT</name>
<gene>
    <name evidence="1" type="ORF">SAMN02746041_03122</name>
</gene>
<sequence>MGVTDALIQPLFQVIAGKLRSGFKVTLAQTQKPQAGLEHIRVRDHRPHWNFLFQLPPQVRGGVDQIAHKGQASVSAAEGLRRLFDLNFLYECTCRVKM</sequence>
<dbReference type="Proteomes" id="UP000192783">
    <property type="component" value="Unassembled WGS sequence"/>
</dbReference>
<dbReference type="AlphaFoldDB" id="A0A1W1XVC3"/>
<organism evidence="1 2">
    <name type="scientific">Desulfacinum hydrothermale DSM 13146</name>
    <dbReference type="NCBI Taxonomy" id="1121390"/>
    <lineage>
        <taxon>Bacteria</taxon>
        <taxon>Pseudomonadati</taxon>
        <taxon>Thermodesulfobacteriota</taxon>
        <taxon>Syntrophobacteria</taxon>
        <taxon>Syntrophobacterales</taxon>
        <taxon>Syntrophobacteraceae</taxon>
        <taxon>Desulfacinum</taxon>
    </lineage>
</organism>